<proteinExistence type="inferred from homology"/>
<dbReference type="InterPro" id="IPR006016">
    <property type="entry name" value="UspA"/>
</dbReference>
<comment type="caution">
    <text evidence="4">The sequence shown here is derived from an EMBL/GenBank/DDBJ whole genome shotgun (WGS) entry which is preliminary data.</text>
</comment>
<dbReference type="Gene3D" id="3.40.50.620">
    <property type="entry name" value="HUPs"/>
    <property type="match status" value="1"/>
</dbReference>
<keyword evidence="5" id="KW-1185">Reference proteome</keyword>
<reference evidence="5" key="1">
    <citation type="journal article" date="2019" name="Int. J. Syst. Evol. Microbiol.">
        <title>The Global Catalogue of Microorganisms (GCM) 10K type strain sequencing project: providing services to taxonomists for standard genome sequencing and annotation.</title>
        <authorList>
            <consortium name="The Broad Institute Genomics Platform"/>
            <consortium name="The Broad Institute Genome Sequencing Center for Infectious Disease"/>
            <person name="Wu L."/>
            <person name="Ma J."/>
        </authorList>
    </citation>
    <scope>NUCLEOTIDE SEQUENCE [LARGE SCALE GENOMIC DNA]</scope>
    <source>
        <strain evidence="5">CCM 8904</strain>
    </source>
</reference>
<feature type="domain" description="UspA" evidence="3">
    <location>
        <begin position="5"/>
        <end position="147"/>
    </location>
</feature>
<dbReference type="InterPro" id="IPR006015">
    <property type="entry name" value="Universal_stress_UspA"/>
</dbReference>
<evidence type="ECO:0000256" key="2">
    <source>
        <dbReference type="PIRNR" id="PIRNR006276"/>
    </source>
</evidence>
<dbReference type="EMBL" id="JBHSSL010000050">
    <property type="protein sequence ID" value="MFC6170628.1"/>
    <property type="molecule type" value="Genomic_DNA"/>
</dbReference>
<evidence type="ECO:0000313" key="5">
    <source>
        <dbReference type="Proteomes" id="UP001596289"/>
    </source>
</evidence>
<dbReference type="Pfam" id="PF00582">
    <property type="entry name" value="Usp"/>
    <property type="match status" value="1"/>
</dbReference>
<dbReference type="PANTHER" id="PTHR46268">
    <property type="entry name" value="STRESS RESPONSE PROTEIN NHAX"/>
    <property type="match status" value="1"/>
</dbReference>
<dbReference type="Proteomes" id="UP001596289">
    <property type="component" value="Unassembled WGS sequence"/>
</dbReference>
<sequence length="156" mass="17597">MLQNYHDILVAVDGSPQAQQAFTKAIRIAKLNQGHLLLLNVLDIWNKNYDFRPVPDDDSFTQKIFAQTQNYLQVLQQEAAQLGVTDCDIHIRFGNPKKIIAHEFKLDHQIDLIILAATGKNALTRTLTGSVTDYVTRNATTDVLTVRTDLDNRPLV</sequence>
<evidence type="ECO:0000259" key="3">
    <source>
        <dbReference type="Pfam" id="PF00582"/>
    </source>
</evidence>
<comment type="subcellular location">
    <subcellularLocation>
        <location evidence="2">Cytoplasm</location>
    </subcellularLocation>
</comment>
<organism evidence="4 5">
    <name type="scientific">Loigolactobacillus jiayinensis</name>
    <dbReference type="NCBI Taxonomy" id="2486016"/>
    <lineage>
        <taxon>Bacteria</taxon>
        <taxon>Bacillati</taxon>
        <taxon>Bacillota</taxon>
        <taxon>Bacilli</taxon>
        <taxon>Lactobacillales</taxon>
        <taxon>Lactobacillaceae</taxon>
        <taxon>Loigolactobacillus</taxon>
    </lineage>
</organism>
<protein>
    <recommendedName>
        <fullName evidence="2">Universal stress protein</fullName>
    </recommendedName>
</protein>
<dbReference type="PIRSF" id="PIRSF006276">
    <property type="entry name" value="UspA"/>
    <property type="match status" value="1"/>
</dbReference>
<accession>A0ABW1RFU4</accession>
<evidence type="ECO:0000256" key="1">
    <source>
        <dbReference type="ARBA" id="ARBA00008791"/>
    </source>
</evidence>
<comment type="similarity">
    <text evidence="1 2">Belongs to the universal stress protein A family.</text>
</comment>
<gene>
    <name evidence="4" type="ORF">ACFQGP_08580</name>
</gene>
<dbReference type="RefSeq" id="WP_125551474.1">
    <property type="nucleotide sequence ID" value="NZ_JBHSSL010000050.1"/>
</dbReference>
<dbReference type="SUPFAM" id="SSF52402">
    <property type="entry name" value="Adenine nucleotide alpha hydrolases-like"/>
    <property type="match status" value="1"/>
</dbReference>
<dbReference type="PRINTS" id="PR01438">
    <property type="entry name" value="UNVRSLSTRESS"/>
</dbReference>
<dbReference type="CDD" id="cd00293">
    <property type="entry name" value="USP-like"/>
    <property type="match status" value="1"/>
</dbReference>
<keyword evidence="2" id="KW-0963">Cytoplasm</keyword>
<dbReference type="PANTHER" id="PTHR46268:SF6">
    <property type="entry name" value="UNIVERSAL STRESS PROTEIN UP12"/>
    <property type="match status" value="1"/>
</dbReference>
<name>A0ABW1RFU4_9LACO</name>
<evidence type="ECO:0000313" key="4">
    <source>
        <dbReference type="EMBL" id="MFC6170628.1"/>
    </source>
</evidence>
<dbReference type="InterPro" id="IPR014729">
    <property type="entry name" value="Rossmann-like_a/b/a_fold"/>
</dbReference>